<protein>
    <submittedName>
        <fullName evidence="3">Porin</fullName>
    </submittedName>
</protein>
<dbReference type="EMBL" id="CP018889">
    <property type="protein sequence ID" value="QGX04153.1"/>
    <property type="molecule type" value="Genomic_DNA"/>
</dbReference>
<evidence type="ECO:0000313" key="4">
    <source>
        <dbReference type="Proteomes" id="UP000234271"/>
    </source>
</evidence>
<dbReference type="InterPro" id="IPR033900">
    <property type="entry name" value="Gram_neg_porin_domain"/>
</dbReference>
<accession>A0A650GDC5</accession>
<dbReference type="AlphaFoldDB" id="A0A650GDC5"/>
<dbReference type="GO" id="GO:0016020">
    <property type="term" value="C:membrane"/>
    <property type="evidence" value="ECO:0007669"/>
    <property type="project" value="InterPro"/>
</dbReference>
<dbReference type="KEGG" id="blep:AL038_10820"/>
<dbReference type="OrthoDB" id="8735103at2"/>
<dbReference type="GO" id="GO:0015288">
    <property type="term" value="F:porin activity"/>
    <property type="evidence" value="ECO:0007669"/>
    <property type="project" value="InterPro"/>
</dbReference>
<name>A0A650GDC5_9GAMM</name>
<keyword evidence="4" id="KW-1185">Reference proteome</keyword>
<keyword evidence="1" id="KW-0732">Signal</keyword>
<dbReference type="Proteomes" id="UP000234271">
    <property type="component" value="Chromosome"/>
</dbReference>
<feature type="domain" description="Porin" evidence="2">
    <location>
        <begin position="16"/>
        <end position="377"/>
    </location>
</feature>
<organism evidence="3 4">
    <name type="scientific">Beggiatoa leptomitoformis</name>
    <dbReference type="NCBI Taxonomy" id="288004"/>
    <lineage>
        <taxon>Bacteria</taxon>
        <taxon>Pseudomonadati</taxon>
        <taxon>Pseudomonadota</taxon>
        <taxon>Gammaproteobacteria</taxon>
        <taxon>Thiotrichales</taxon>
        <taxon>Thiotrichaceae</taxon>
        <taxon>Beggiatoa</taxon>
    </lineage>
</organism>
<dbReference type="InterPro" id="IPR023614">
    <property type="entry name" value="Porin_dom_sf"/>
</dbReference>
<evidence type="ECO:0000259" key="2">
    <source>
        <dbReference type="Pfam" id="PF13609"/>
    </source>
</evidence>
<dbReference type="Pfam" id="PF13609">
    <property type="entry name" value="Porin_4"/>
    <property type="match status" value="1"/>
</dbReference>
<sequence length="398" mass="42296">MKNNKLTTTTLRVLTASCLLALANVSHAEIALGGNNGWEFSSDGSINGFLVNESSDSVPDNTVGGNISGEDSTRVRTGLLPAVLGFNIRSPMIDGIRGNARIGLYPQIQNAGTKNQFGSQIDLREAFFKVEGNFGEVLVGRALNLFQGKNLLTDMTLFGVGVQGGVNGGGTTLGRIGYGYIYANFNAQMRYTTPNMNGLQFSGSIVDPSQIKGDVAATETDMPAFEGELSYASTIGTNKIQGWVNGLWQEASFATGGDVSARGLALGGQLVMDNGLEFLVSGYTGQALGSTLMLDTDSLDSAGEERDNDGFIAQAAYTMGSTKFGLSYGESNADETDADRASGKRHISKQSSTTAGVYHDMNKWLKLVGEYTRAENEWYGDGSNQKADVISVGAFFLW</sequence>
<proteinExistence type="predicted"/>
<dbReference type="SUPFAM" id="SSF56935">
    <property type="entry name" value="Porins"/>
    <property type="match status" value="1"/>
</dbReference>
<gene>
    <name evidence="3" type="ORF">BLE401_13450</name>
</gene>
<feature type="signal peptide" evidence="1">
    <location>
        <begin position="1"/>
        <end position="28"/>
    </location>
</feature>
<evidence type="ECO:0000256" key="1">
    <source>
        <dbReference type="SAM" id="SignalP"/>
    </source>
</evidence>
<feature type="chain" id="PRO_5024817841" evidence="1">
    <location>
        <begin position="29"/>
        <end position="398"/>
    </location>
</feature>
<reference evidence="4" key="1">
    <citation type="submission" date="2016-12" db="EMBL/GenBank/DDBJ databases">
        <title>Complete Genome Sequence of Beggiatoa leptomitiformis D-401.</title>
        <authorList>
            <person name="Fomenkov A."/>
            <person name="Vincze T."/>
            <person name="Grabovich M."/>
            <person name="Anton B.P."/>
            <person name="Dubinina G."/>
            <person name="Orlova M."/>
            <person name="Belousova E."/>
            <person name="Roberts R.J."/>
        </authorList>
    </citation>
    <scope>NUCLEOTIDE SEQUENCE [LARGE SCALE GENOMIC DNA]</scope>
    <source>
        <strain evidence="4">D-401</strain>
    </source>
</reference>
<evidence type="ECO:0000313" key="3">
    <source>
        <dbReference type="EMBL" id="QGX04153.1"/>
    </source>
</evidence>
<dbReference type="Gene3D" id="2.40.160.10">
    <property type="entry name" value="Porin"/>
    <property type="match status" value="1"/>
</dbReference>